<reference evidence="2 3" key="1">
    <citation type="submission" date="2010-04" db="EMBL/GenBank/DDBJ databases">
        <authorList>
            <person name="Qin X."/>
            <person name="Bachman B."/>
            <person name="Battles P."/>
            <person name="Bell A."/>
            <person name="Bess C."/>
            <person name="Bickham C."/>
            <person name="Chaboub L."/>
            <person name="Chen D."/>
            <person name="Coyle M."/>
            <person name="Deiros D.R."/>
            <person name="Dinh H."/>
            <person name="Forbes L."/>
            <person name="Fowler G."/>
            <person name="Francisco L."/>
            <person name="Fu Q."/>
            <person name="Gubbala S."/>
            <person name="Hale W."/>
            <person name="Han Y."/>
            <person name="Hemphill L."/>
            <person name="Highlander S.K."/>
            <person name="Hirani K."/>
            <person name="Hogues M."/>
            <person name="Jackson L."/>
            <person name="Jakkamsetti A."/>
            <person name="Javaid M."/>
            <person name="Jiang H."/>
            <person name="Korchina V."/>
            <person name="Kovar C."/>
            <person name="Lara F."/>
            <person name="Lee S."/>
            <person name="Mata R."/>
            <person name="Mathew T."/>
            <person name="Moen C."/>
            <person name="Morales K."/>
            <person name="Munidasa M."/>
            <person name="Nazareth L."/>
            <person name="Ngo R."/>
            <person name="Nguyen L."/>
            <person name="Okwuonu G."/>
            <person name="Ongeri F."/>
            <person name="Patil S."/>
            <person name="Petrosino J."/>
            <person name="Pham C."/>
            <person name="Pham P."/>
            <person name="Pu L.-L."/>
            <person name="Puazo M."/>
            <person name="Raj R."/>
            <person name="Reid J."/>
            <person name="Rouhana J."/>
            <person name="Saada N."/>
            <person name="Shang Y."/>
            <person name="Simmons D."/>
            <person name="Thornton R."/>
            <person name="Warren J."/>
            <person name="Weissenberger G."/>
            <person name="Zhang J."/>
            <person name="Zhang L."/>
            <person name="Zhou C."/>
            <person name="Zhu D."/>
            <person name="Muzny D."/>
            <person name="Worley K."/>
            <person name="Gibbs R."/>
        </authorList>
    </citation>
    <scope>NUCLEOTIDE SEQUENCE [LARGE SCALE GENOMIC DNA]</scope>
    <source>
        <strain evidence="2 3">ATCC 49957</strain>
    </source>
</reference>
<gene>
    <name evidence="2" type="ORF">HMPREF0731_3928</name>
</gene>
<dbReference type="AlphaFoldDB" id="D5RS66"/>
<evidence type="ECO:0000313" key="2">
    <source>
        <dbReference type="EMBL" id="EFH09854.1"/>
    </source>
</evidence>
<organism evidence="2 3">
    <name type="scientific">Pseudoroseomonas cervicalis ATCC 49957</name>
    <dbReference type="NCBI Taxonomy" id="525371"/>
    <lineage>
        <taxon>Bacteria</taxon>
        <taxon>Pseudomonadati</taxon>
        <taxon>Pseudomonadota</taxon>
        <taxon>Alphaproteobacteria</taxon>
        <taxon>Acetobacterales</taxon>
        <taxon>Roseomonadaceae</taxon>
        <taxon>Roseomonas</taxon>
    </lineage>
</organism>
<comment type="caution">
    <text evidence="2">The sequence shown here is derived from an EMBL/GenBank/DDBJ whole genome shotgun (WGS) entry which is preliminary data.</text>
</comment>
<proteinExistence type="predicted"/>
<feature type="region of interest" description="Disordered" evidence="1">
    <location>
        <begin position="1"/>
        <end position="26"/>
    </location>
</feature>
<dbReference type="Proteomes" id="UP000005324">
    <property type="component" value="Unassembled WGS sequence"/>
</dbReference>
<sequence length="470" mass="50665">MPDTTAPDADLAQSTGEVAATAAPPRPAERVLGQRHVFGSYEAEFVAGEAAEVLVIALSGVRVGTPITGFDFYNGLTRRRRVDTLFLRDQKRSWYNADEGWDAVVALITATAAARPYRRVVVLGASMGAYGALLVGPLLPRARVVALAPPIGIDLGKLGRAVVRYKAWLDTNPPLPRPRPNPRGRERSLCLFGDSDVIDIDNARRFQHQGWRQVYMVPDGDHALAVTLLQRGRLDRFLDAMIDGAPPEALAAIAGAYAAHPHCQAFRILEGRAKLFRGALAAADACLEDARAAPPRPAALVLLEHLRLGLGPFGPAALARFTALPRRRHSLALEGGWTATLLSGEVVPIGPLTLLGPLAELQLHHPDPALAGRARIRLLAEMPQQPSRGGRRLLDAWWLRDGPPQRLASAPDPRLPLSVTLPLEARPDGAAGRVLLHRRSFSSGFEAGVSDQRQPWSIKLSGLAVETARG</sequence>
<accession>D5RS66</accession>
<protein>
    <submittedName>
        <fullName evidence="2">Uncharacterized protein</fullName>
    </submittedName>
</protein>
<evidence type="ECO:0000256" key="1">
    <source>
        <dbReference type="SAM" id="MobiDB-lite"/>
    </source>
</evidence>
<dbReference type="RefSeq" id="WP_007002958.1">
    <property type="nucleotide sequence ID" value="NZ_GG770777.1"/>
</dbReference>
<dbReference type="EMBL" id="ADVL01000730">
    <property type="protein sequence ID" value="EFH09854.1"/>
    <property type="molecule type" value="Genomic_DNA"/>
</dbReference>
<evidence type="ECO:0000313" key="3">
    <source>
        <dbReference type="Proteomes" id="UP000005324"/>
    </source>
</evidence>
<dbReference type="Gene3D" id="3.40.50.1820">
    <property type="entry name" value="alpha/beta hydrolase"/>
    <property type="match status" value="1"/>
</dbReference>
<name>D5RS66_9PROT</name>
<dbReference type="OrthoDB" id="5189559at2"/>
<dbReference type="SUPFAM" id="SSF53474">
    <property type="entry name" value="alpha/beta-Hydrolases"/>
    <property type="match status" value="1"/>
</dbReference>
<dbReference type="InterPro" id="IPR029058">
    <property type="entry name" value="AB_hydrolase_fold"/>
</dbReference>
<keyword evidence="3" id="KW-1185">Reference proteome</keyword>
<dbReference type="HOGENOM" id="CLU_628331_0_0_5"/>